<proteinExistence type="inferred from homology"/>
<comment type="function">
    <text evidence="9">Specifically methylates the N3 position of the uracil ring of uridine 1498 (m3U1498) in 16S rRNA. Acts on the fully assembled 30S ribosomal subunit.</text>
</comment>
<dbReference type="SUPFAM" id="SSF88697">
    <property type="entry name" value="PUA domain-like"/>
    <property type="match status" value="1"/>
</dbReference>
<dbReference type="PIRSF" id="PIRSF015601">
    <property type="entry name" value="MTase_slr0722"/>
    <property type="match status" value="1"/>
</dbReference>
<evidence type="ECO:0000313" key="13">
    <source>
        <dbReference type="EMBL" id="SVC51725.1"/>
    </source>
</evidence>
<comment type="similarity">
    <text evidence="2">Belongs to the RNA methyltransferase RsmE family.</text>
</comment>
<dbReference type="NCBIfam" id="TIGR00046">
    <property type="entry name" value="RsmE family RNA methyltransferase"/>
    <property type="match status" value="1"/>
</dbReference>
<keyword evidence="5" id="KW-0698">rRNA processing</keyword>
<dbReference type="InterPro" id="IPR029028">
    <property type="entry name" value="Alpha/beta_knot_MTases"/>
</dbReference>
<dbReference type="GO" id="GO:0070475">
    <property type="term" value="P:rRNA base methylation"/>
    <property type="evidence" value="ECO:0007669"/>
    <property type="project" value="TreeGrafter"/>
</dbReference>
<evidence type="ECO:0000256" key="2">
    <source>
        <dbReference type="ARBA" id="ARBA00005528"/>
    </source>
</evidence>
<sequence length="209" mass="22886">MSDDDIHHFGKVLRLRSGDGITVSDAKGRWRECVFGPPLEPTGEIFFEPKPEIEITIGFALIKKGKPEMVVQKLTELGVNKIFPVVAQRSVVQWGENKIIESEKRFNRIAREAAMQSRQVYIPEVLRTTPLAALKGREGIALAHPGGKKLSLTHSCLIIGPEGGWTPEEVDGRECFSLGGSVLRSETAAISAGVLLTSLRDGRVSEISE</sequence>
<dbReference type="InterPro" id="IPR006700">
    <property type="entry name" value="RsmE"/>
</dbReference>
<dbReference type="PANTHER" id="PTHR30027">
    <property type="entry name" value="RIBOSOMAL RNA SMALL SUBUNIT METHYLTRANSFERASE E"/>
    <property type="match status" value="1"/>
</dbReference>
<dbReference type="CDD" id="cd18084">
    <property type="entry name" value="RsmE-like"/>
    <property type="match status" value="1"/>
</dbReference>
<gene>
    <name evidence="13" type="ORF">METZ01_LOCUS304579</name>
</gene>
<evidence type="ECO:0000256" key="9">
    <source>
        <dbReference type="ARBA" id="ARBA00025699"/>
    </source>
</evidence>
<feature type="domain" description="Ribosomal RNA small subunit methyltransferase E PUA-like" evidence="12">
    <location>
        <begin position="3"/>
        <end position="34"/>
    </location>
</feature>
<comment type="catalytic activity">
    <reaction evidence="10">
        <text>uridine(1498) in 16S rRNA + S-adenosyl-L-methionine = N(3)-methyluridine(1498) in 16S rRNA + S-adenosyl-L-homocysteine + H(+)</text>
        <dbReference type="Rhea" id="RHEA:42920"/>
        <dbReference type="Rhea" id="RHEA-COMP:10283"/>
        <dbReference type="Rhea" id="RHEA-COMP:10284"/>
        <dbReference type="ChEBI" id="CHEBI:15378"/>
        <dbReference type="ChEBI" id="CHEBI:57856"/>
        <dbReference type="ChEBI" id="CHEBI:59789"/>
        <dbReference type="ChEBI" id="CHEBI:65315"/>
        <dbReference type="ChEBI" id="CHEBI:74502"/>
        <dbReference type="EC" id="2.1.1.193"/>
    </reaction>
</comment>
<dbReference type="InterPro" id="IPR015947">
    <property type="entry name" value="PUA-like_sf"/>
</dbReference>
<comment type="subcellular location">
    <subcellularLocation>
        <location evidence="1">Cytoplasm</location>
    </subcellularLocation>
</comment>
<protein>
    <recommendedName>
        <fullName evidence="3">16S rRNA (uracil(1498)-N(3))-methyltransferase</fullName>
        <ecNumber evidence="3">2.1.1.193</ecNumber>
    </recommendedName>
</protein>
<dbReference type="SUPFAM" id="SSF75217">
    <property type="entry name" value="alpha/beta knot"/>
    <property type="match status" value="1"/>
</dbReference>
<dbReference type="Gene3D" id="3.40.1280.10">
    <property type="match status" value="1"/>
</dbReference>
<dbReference type="Pfam" id="PF04452">
    <property type="entry name" value="Methyltrans_RNA"/>
    <property type="match status" value="1"/>
</dbReference>
<organism evidence="13">
    <name type="scientific">marine metagenome</name>
    <dbReference type="NCBI Taxonomy" id="408172"/>
    <lineage>
        <taxon>unclassified sequences</taxon>
        <taxon>metagenomes</taxon>
        <taxon>ecological metagenomes</taxon>
    </lineage>
</organism>
<keyword evidence="8" id="KW-0949">S-adenosyl-L-methionine</keyword>
<dbReference type="InterPro" id="IPR029026">
    <property type="entry name" value="tRNA_m1G_MTases_N"/>
</dbReference>
<dbReference type="InterPro" id="IPR046887">
    <property type="entry name" value="RsmE_PUA-like"/>
</dbReference>
<reference evidence="13" key="1">
    <citation type="submission" date="2018-05" db="EMBL/GenBank/DDBJ databases">
        <authorList>
            <person name="Lanie J.A."/>
            <person name="Ng W.-L."/>
            <person name="Kazmierczak K.M."/>
            <person name="Andrzejewski T.M."/>
            <person name="Davidsen T.M."/>
            <person name="Wayne K.J."/>
            <person name="Tettelin H."/>
            <person name="Glass J.I."/>
            <person name="Rusch D."/>
            <person name="Podicherti R."/>
            <person name="Tsui H.-C.T."/>
            <person name="Winkler M.E."/>
        </authorList>
    </citation>
    <scope>NUCLEOTIDE SEQUENCE</scope>
</reference>
<accession>A0A382MUD8</accession>
<dbReference type="EMBL" id="UINC01095551">
    <property type="protein sequence ID" value="SVC51725.1"/>
    <property type="molecule type" value="Genomic_DNA"/>
</dbReference>
<evidence type="ECO:0000256" key="5">
    <source>
        <dbReference type="ARBA" id="ARBA00022552"/>
    </source>
</evidence>
<evidence type="ECO:0000256" key="6">
    <source>
        <dbReference type="ARBA" id="ARBA00022603"/>
    </source>
</evidence>
<evidence type="ECO:0000256" key="4">
    <source>
        <dbReference type="ARBA" id="ARBA00022490"/>
    </source>
</evidence>
<dbReference type="PANTHER" id="PTHR30027:SF3">
    <property type="entry name" value="16S RRNA (URACIL(1498)-N(3))-METHYLTRANSFERASE"/>
    <property type="match status" value="1"/>
</dbReference>
<evidence type="ECO:0000259" key="11">
    <source>
        <dbReference type="Pfam" id="PF04452"/>
    </source>
</evidence>
<evidence type="ECO:0000256" key="10">
    <source>
        <dbReference type="ARBA" id="ARBA00047944"/>
    </source>
</evidence>
<feature type="domain" description="Ribosomal RNA small subunit methyltransferase E methyltransferase" evidence="11">
    <location>
        <begin position="52"/>
        <end position="192"/>
    </location>
</feature>
<keyword evidence="4" id="KW-0963">Cytoplasm</keyword>
<dbReference type="Pfam" id="PF20260">
    <property type="entry name" value="PUA_4"/>
    <property type="match status" value="1"/>
</dbReference>
<dbReference type="EC" id="2.1.1.193" evidence="3"/>
<evidence type="ECO:0000256" key="1">
    <source>
        <dbReference type="ARBA" id="ARBA00004496"/>
    </source>
</evidence>
<keyword evidence="6" id="KW-0489">Methyltransferase</keyword>
<evidence type="ECO:0000256" key="8">
    <source>
        <dbReference type="ARBA" id="ARBA00022691"/>
    </source>
</evidence>
<dbReference type="AlphaFoldDB" id="A0A382MUD8"/>
<evidence type="ECO:0000256" key="7">
    <source>
        <dbReference type="ARBA" id="ARBA00022679"/>
    </source>
</evidence>
<evidence type="ECO:0000259" key="12">
    <source>
        <dbReference type="Pfam" id="PF20260"/>
    </source>
</evidence>
<dbReference type="InterPro" id="IPR046886">
    <property type="entry name" value="RsmE_MTase_dom"/>
</dbReference>
<name>A0A382MUD8_9ZZZZ</name>
<dbReference type="GO" id="GO:0070042">
    <property type="term" value="F:rRNA (uridine-N3-)-methyltransferase activity"/>
    <property type="evidence" value="ECO:0007669"/>
    <property type="project" value="TreeGrafter"/>
</dbReference>
<keyword evidence="7" id="KW-0808">Transferase</keyword>
<evidence type="ECO:0000256" key="3">
    <source>
        <dbReference type="ARBA" id="ARBA00012328"/>
    </source>
</evidence>
<dbReference type="GO" id="GO:0005737">
    <property type="term" value="C:cytoplasm"/>
    <property type="evidence" value="ECO:0007669"/>
    <property type="project" value="UniProtKB-SubCell"/>
</dbReference>